<dbReference type="Pfam" id="PF01075">
    <property type="entry name" value="Glyco_transf_9"/>
    <property type="match status" value="1"/>
</dbReference>
<dbReference type="HOGENOM" id="CLU_038371_0_0_9"/>
<protein>
    <submittedName>
        <fullName evidence="3">Heptosyltransferase</fullName>
    </submittedName>
</protein>
<evidence type="ECO:0000256" key="2">
    <source>
        <dbReference type="ARBA" id="ARBA00022679"/>
    </source>
</evidence>
<dbReference type="PANTHER" id="PTHR30160:SF7">
    <property type="entry name" value="ADP-HEPTOSE--LPS HEPTOSYLTRANSFERASE 2"/>
    <property type="match status" value="1"/>
</dbReference>
<dbReference type="GO" id="GO:0009244">
    <property type="term" value="P:lipopolysaccharide core region biosynthetic process"/>
    <property type="evidence" value="ECO:0007669"/>
    <property type="project" value="TreeGrafter"/>
</dbReference>
<keyword evidence="1" id="KW-0328">Glycosyltransferase</keyword>
<dbReference type="eggNOG" id="COG0859">
    <property type="taxonomic scope" value="Bacteria"/>
</dbReference>
<dbReference type="EMBL" id="AGCJ01000081">
    <property type="protein sequence ID" value="EHM38406.1"/>
    <property type="molecule type" value="Genomic_DNA"/>
</dbReference>
<dbReference type="STRING" id="861450.HMPREF0080_01860"/>
<dbReference type="InterPro" id="IPR002201">
    <property type="entry name" value="Glyco_trans_9"/>
</dbReference>
<evidence type="ECO:0000313" key="3">
    <source>
        <dbReference type="EMBL" id="EHM38406.1"/>
    </source>
</evidence>
<accession>G9YJK7</accession>
<comment type="caution">
    <text evidence="3">The sequence shown here is derived from an EMBL/GenBank/DDBJ whole genome shotgun (WGS) entry which is preliminary data.</text>
</comment>
<dbReference type="GO" id="GO:0008713">
    <property type="term" value="F:ADP-heptose-lipopolysaccharide heptosyltransferase activity"/>
    <property type="evidence" value="ECO:0007669"/>
    <property type="project" value="TreeGrafter"/>
</dbReference>
<dbReference type="SUPFAM" id="SSF53756">
    <property type="entry name" value="UDP-Glycosyltransferase/glycogen phosphorylase"/>
    <property type="match status" value="1"/>
</dbReference>
<dbReference type="InterPro" id="IPR051199">
    <property type="entry name" value="LPS_LOS_Heptosyltrfase"/>
</dbReference>
<reference evidence="3 4" key="1">
    <citation type="submission" date="2011-08" db="EMBL/GenBank/DDBJ databases">
        <authorList>
            <person name="Weinstock G."/>
            <person name="Sodergren E."/>
            <person name="Clifton S."/>
            <person name="Fulton L."/>
            <person name="Fulton B."/>
            <person name="Courtney L."/>
            <person name="Fronick C."/>
            <person name="Harrison M."/>
            <person name="Strong C."/>
            <person name="Farmer C."/>
            <person name="Delahaunty K."/>
            <person name="Markovic C."/>
            <person name="Hall O."/>
            <person name="Minx P."/>
            <person name="Tomlinson C."/>
            <person name="Mitreva M."/>
            <person name="Hou S."/>
            <person name="Chen J."/>
            <person name="Wollam A."/>
            <person name="Pepin K.H."/>
            <person name="Johnson M."/>
            <person name="Bhonagiri V."/>
            <person name="Zhang X."/>
            <person name="Suruliraj S."/>
            <person name="Warren W."/>
            <person name="Chinwalla A."/>
            <person name="Mardis E.R."/>
            <person name="Wilson R.K."/>
        </authorList>
    </citation>
    <scope>NUCLEOTIDE SEQUENCE [LARGE SCALE GENOMIC DNA]</scope>
    <source>
        <strain evidence="3 4">F0357</strain>
    </source>
</reference>
<organism evidence="3 4">
    <name type="scientific">Anaeroglobus geminatus F0357</name>
    <dbReference type="NCBI Taxonomy" id="861450"/>
    <lineage>
        <taxon>Bacteria</taxon>
        <taxon>Bacillati</taxon>
        <taxon>Bacillota</taxon>
        <taxon>Negativicutes</taxon>
        <taxon>Veillonellales</taxon>
        <taxon>Veillonellaceae</taxon>
        <taxon>Anaeroglobus</taxon>
    </lineage>
</organism>
<dbReference type="CDD" id="cd03789">
    <property type="entry name" value="GT9_LPS_heptosyltransferase"/>
    <property type="match status" value="1"/>
</dbReference>
<proteinExistence type="predicted"/>
<name>G9YJK7_9FIRM</name>
<gene>
    <name evidence="3" type="ORF">HMPREF0080_01860</name>
</gene>
<dbReference type="RefSeq" id="WP_006790826.1">
    <property type="nucleotide sequence ID" value="NZ_JH417610.1"/>
</dbReference>
<dbReference type="OrthoDB" id="9779555at2"/>
<sequence>MLSGKKIFITTGGGVGDLIMLTPSLYKLKNLYPSCKLSILTKQQTVEVINRVPWIDYVIGVKRGTFMSRFRVLPELSQQDIVICTDWQPHLLPWMVLFRIPLRAGYARKGKLLNNCLNRKLKNSVFTSEKYAAVTNAGIISEALGIKLEGDMTYCEVSQPNIGEIESVKSKLEVLGIFADTPFVLLAPYTSRYERDWNKKDIVALTQQIEQKYGIPVVIAGQTKEYNDKLVECPNNLLNQTSFFELVWLVKEAKYLICSDSGPMHIAAATRTPVIPLFNKDLPSRWAPKHDCYPIDLRVERCNDFFNIHDYKLKYPNNITDIRNITAEMVFDVFSRVEQVKQYLN</sequence>
<dbReference type="GO" id="GO:0005829">
    <property type="term" value="C:cytosol"/>
    <property type="evidence" value="ECO:0007669"/>
    <property type="project" value="TreeGrafter"/>
</dbReference>
<dbReference type="AlphaFoldDB" id="G9YJK7"/>
<keyword evidence="4" id="KW-1185">Reference proteome</keyword>
<dbReference type="PANTHER" id="PTHR30160">
    <property type="entry name" value="TETRAACYLDISACCHARIDE 4'-KINASE-RELATED"/>
    <property type="match status" value="1"/>
</dbReference>
<dbReference type="Gene3D" id="3.40.50.2000">
    <property type="entry name" value="Glycogen Phosphorylase B"/>
    <property type="match status" value="2"/>
</dbReference>
<keyword evidence="2 3" id="KW-0808">Transferase</keyword>
<evidence type="ECO:0000256" key="1">
    <source>
        <dbReference type="ARBA" id="ARBA00022676"/>
    </source>
</evidence>
<dbReference type="Proteomes" id="UP000005481">
    <property type="component" value="Unassembled WGS sequence"/>
</dbReference>
<evidence type="ECO:0000313" key="4">
    <source>
        <dbReference type="Proteomes" id="UP000005481"/>
    </source>
</evidence>